<evidence type="ECO:0000256" key="1">
    <source>
        <dbReference type="ARBA" id="ARBA00004141"/>
    </source>
</evidence>
<dbReference type="EMBL" id="SBIW01000003">
    <property type="protein sequence ID" value="RWY54198.1"/>
    <property type="molecule type" value="Genomic_DNA"/>
</dbReference>
<evidence type="ECO:0000256" key="2">
    <source>
        <dbReference type="ARBA" id="ARBA00022692"/>
    </source>
</evidence>
<keyword evidence="3" id="KW-0677">Repeat</keyword>
<dbReference type="PANTHER" id="PTHR46730">
    <property type="entry name" value="POLYCYSTIN-1"/>
    <property type="match status" value="1"/>
</dbReference>
<dbReference type="GO" id="GO:0005261">
    <property type="term" value="F:monoatomic cation channel activity"/>
    <property type="evidence" value="ECO:0007669"/>
    <property type="project" value="TreeGrafter"/>
</dbReference>
<feature type="domain" description="PKD" evidence="6">
    <location>
        <begin position="1478"/>
        <end position="1519"/>
    </location>
</feature>
<gene>
    <name evidence="7" type="ORF">EPL05_09160</name>
</gene>
<protein>
    <submittedName>
        <fullName evidence="7">PKD domain-containing protein</fullName>
    </submittedName>
</protein>
<evidence type="ECO:0000256" key="4">
    <source>
        <dbReference type="ARBA" id="ARBA00022989"/>
    </source>
</evidence>
<dbReference type="InterPro" id="IPR000601">
    <property type="entry name" value="PKD_dom"/>
</dbReference>
<evidence type="ECO:0000313" key="7">
    <source>
        <dbReference type="EMBL" id="RWY54198.1"/>
    </source>
</evidence>
<keyword evidence="5" id="KW-0472">Membrane</keyword>
<dbReference type="GO" id="GO:0005886">
    <property type="term" value="C:plasma membrane"/>
    <property type="evidence" value="ECO:0007669"/>
    <property type="project" value="TreeGrafter"/>
</dbReference>
<dbReference type="InterPro" id="IPR022409">
    <property type="entry name" value="PKD/Chitinase_dom"/>
</dbReference>
<comment type="caution">
    <text evidence="7">The sequence shown here is derived from an EMBL/GenBank/DDBJ whole genome shotgun (WGS) entry which is preliminary data.</text>
</comment>
<evidence type="ECO:0000259" key="6">
    <source>
        <dbReference type="PROSITE" id="PS50093"/>
    </source>
</evidence>
<dbReference type="SUPFAM" id="SSF49299">
    <property type="entry name" value="PKD domain"/>
    <property type="match status" value="4"/>
</dbReference>
<evidence type="ECO:0000313" key="8">
    <source>
        <dbReference type="Proteomes" id="UP000286701"/>
    </source>
</evidence>
<feature type="domain" description="PKD" evidence="6">
    <location>
        <begin position="1561"/>
        <end position="1620"/>
    </location>
</feature>
<dbReference type="OrthoDB" id="7794186at2"/>
<feature type="domain" description="PKD" evidence="6">
    <location>
        <begin position="1189"/>
        <end position="1224"/>
    </location>
</feature>
<keyword evidence="4" id="KW-1133">Transmembrane helix</keyword>
<dbReference type="Gene3D" id="2.60.40.10">
    <property type="entry name" value="Immunoglobulins"/>
    <property type="match status" value="5"/>
</dbReference>
<evidence type="ECO:0000256" key="5">
    <source>
        <dbReference type="ARBA" id="ARBA00023136"/>
    </source>
</evidence>
<proteinExistence type="predicted"/>
<dbReference type="Proteomes" id="UP000286701">
    <property type="component" value="Unassembled WGS sequence"/>
</dbReference>
<accession>A0A444MRF6</accession>
<reference evidence="7 8" key="1">
    <citation type="submission" date="2019-01" db="EMBL/GenBank/DDBJ databases">
        <title>Mucilaginibacter antarcticum sp. nov., isolated from antarctic soil.</title>
        <authorList>
            <person name="Yan Y.-Q."/>
            <person name="Du Z.-J."/>
        </authorList>
    </citation>
    <scope>NUCLEOTIDE SEQUENCE [LARGE SCALE GENOMIC DNA]</scope>
    <source>
        <strain evidence="7 8">F01003</strain>
    </source>
</reference>
<dbReference type="SMART" id="SM00089">
    <property type="entry name" value="PKD"/>
    <property type="match status" value="5"/>
</dbReference>
<dbReference type="RefSeq" id="WP_128533633.1">
    <property type="nucleotide sequence ID" value="NZ_SBIW01000003.1"/>
</dbReference>
<keyword evidence="2" id="KW-0812">Transmembrane</keyword>
<keyword evidence="8" id="KW-1185">Reference proteome</keyword>
<organism evidence="7 8">
    <name type="scientific">Mucilaginibacter gilvus</name>
    <dbReference type="NCBI Taxonomy" id="2305909"/>
    <lineage>
        <taxon>Bacteria</taxon>
        <taxon>Pseudomonadati</taxon>
        <taxon>Bacteroidota</taxon>
        <taxon>Sphingobacteriia</taxon>
        <taxon>Sphingobacteriales</taxon>
        <taxon>Sphingobacteriaceae</taxon>
        <taxon>Mucilaginibacter</taxon>
    </lineage>
</organism>
<dbReference type="Pfam" id="PF19406">
    <property type="entry name" value="PKD_5"/>
    <property type="match status" value="2"/>
</dbReference>
<dbReference type="CDD" id="cd00146">
    <property type="entry name" value="PKD"/>
    <property type="match status" value="2"/>
</dbReference>
<comment type="subcellular location">
    <subcellularLocation>
        <location evidence="1">Membrane</location>
        <topology evidence="1">Multi-pass membrane protein</topology>
    </subcellularLocation>
</comment>
<dbReference type="PANTHER" id="PTHR46730:SF4">
    <property type="entry name" value="POLYCYSTIC KIDNEY DISEASE PROTEIN 1-LIKE 1"/>
    <property type="match status" value="1"/>
</dbReference>
<dbReference type="InterPro" id="IPR013783">
    <property type="entry name" value="Ig-like_fold"/>
</dbReference>
<dbReference type="GO" id="GO:0006816">
    <property type="term" value="P:calcium ion transport"/>
    <property type="evidence" value="ECO:0007669"/>
    <property type="project" value="TreeGrafter"/>
</dbReference>
<evidence type="ECO:0000256" key="3">
    <source>
        <dbReference type="ARBA" id="ARBA00022737"/>
    </source>
</evidence>
<dbReference type="InterPro" id="IPR035986">
    <property type="entry name" value="PKD_dom_sf"/>
</dbReference>
<sequence length="1731" mass="183420">MERIFTRSLLFVFTFSCFVITGVRAQTVIIGNIDPGPYGQSSTIAVPFHLNTTTACSSSTNVFNLYLSDANGNFGAPTLIGSYAGFYGTFVNGIIPNGTATSPNYRIRIQCTDPAILPVTSGPFTISASAGITAGTSSQAVNTANPEIFGSCIGSDNTSYAFVNASSAGAAASATFFNELSQTDEGSITFPAAPFIAKAANYTVIVRATNAGIVGTKAFSLINNLVNNSFGASGSNQVCLDGQTKLTYSVDINSPNGIQKNYPGLIYSVTWGDGLSTNYTLCEIVATGGFIDHTYKKASCGNVANGLQNVFQIDLQPTSPFCGKLGTPVTGYARVIEAPKNKIGYSETACTNTVVTFGNISIPGQDPNSTSFDCTNAAALYTWVVDGIVVAVNYPLEKLLEYTFTTNGKHHVGLHLQNGNAICDVEDKIIEICIQDAPKPSFTLANSTICTSGPVTPVNTSIVDENCDVNTTYTWRVTGPAQPTFLGGTTAASKTPKFNFTVAGLYTLTLDITTISCGLVSSEPQEVVINLNPVAKLSADGLVCGKDQVLTFGPNATTTKTTLTGTAKTLPATYVWTITGGAFSYENGTTANSQYPQVKFTDYNTYTITVTHTNNCNVASDSQVLTFQEAPLVNAGGDQAVCEGNIVSLAAANITGVYNSFKWVGGTGTFSPSRNAMNPTYTPSAAEITAGTSTIILEVTTNLAAPCNIISTPAVITITRKDNITSANTADVCTGSNFTYTITSANPVSNFSWTASVTSGSATGFSATGSGNTINDVINDTGVGDATIVYIITPTTNGCPGVPFPLTLTVNRIPVLTATPAAVPICSGQPTGVVLTSTQANTTYTWTSVADADIHFNSEQTTPVAVTTIPDLLTNTGTLYGIVKYTITPYHGACAGAPVTVTVVIAPPPIAALAGPDESICNGLTYTLQGNDPSPGTGQWTLISGQVGVTFANSASATSVVNGLKPGNVYQFVWSINTSPGCTPNTDEVTITVDAPTIGGIIAGSASVCADANHDFLVLSGNVGKVLSWESSTDGVNWVTLLDITNQYEYTDLTQTTQFRAVVQNGTCAIEHSAIATITVNQPVIPASGGIPLTTLCNASVFTLSGNDPTPFAGIWTQTGGPPVIFADATDPKTQITGLIGGNTYKFTWTIKGSAPCPDSQNEITIVNNPDVTPKFINDYNTTVCGPVTVNFTNQSSNFAGTTYLWDFGDGTGNTNAVNPQHTFQPGTDGEDVVYTVSLTIINNCVAREPFKMDILVRPSAPTAVVQPEKLSACGSLAIRLKNTSPGNNQYYDFFVFDGNTQVLPTIRKTDKSDAVFASLGPPRNDAFYTVYMVATDLCDNTTKSVPTPINIYPATFVPLFFSKDNKSEACYPFTATFVNISSGGTKFFYRIYSPAGVMIDEIQGSKTEQPYTFVAPGTYFVSIVAQNDCATFESTERIKFEAYPQPLPDFTADITSGCKAIRVKFSNTTVANGATPPQSLSYEWDFGDGTAHFFGYTPLPHLYLAKNSPFTVTLKVNNLSTGCTNIIVKTNFIKVNPAPNVDFDASPGFITKIPNYHFAFDDKTSGNPVSWAWDFGDNSTSTQQNPGHTYADTGTYKVTLRVINRDGCDSTVVHKVQITGVPGQLYIPNAFMPAGSTSELRTFVMKGSGIETWRMQIFNNWGQLVWETTKLNSTGEPVESWDGTYKGVPVQQGVYVWQASAKFINGTEWKGMQYGPATLPKRTGVIHLIR</sequence>
<dbReference type="Pfam" id="PF18911">
    <property type="entry name" value="PKD_4"/>
    <property type="match status" value="2"/>
</dbReference>
<dbReference type="InterPro" id="IPR045828">
    <property type="entry name" value="PKD_Bacteroidetes"/>
</dbReference>
<name>A0A444MRF6_9SPHI</name>
<dbReference type="PROSITE" id="PS50093">
    <property type="entry name" value="PKD"/>
    <property type="match status" value="3"/>
</dbReference>